<evidence type="ECO:0000256" key="2">
    <source>
        <dbReference type="SAM" id="Phobius"/>
    </source>
</evidence>
<sequence length="291" mass="32923">MTESRKKQRALKTRKIFIKTSLILGLIIIVGFFAIYLNEKHATSVMQKNSVSVNKSHAGQPSPDAGMKKGVESPATKKHKGQTDKMIYLTFDDGPSSSTNEILDILQKYHAKATFFMLAPHMTEHPDVVKRIVADGHGTGLHGVTHNAKHFYQSKQTVVGEMDEAQQTLENITGVHSVLVRPPYGSVPYLIQPYRKALEAKGYKLWDWTIDSADWSMPSEKHVKNTIKQIKKVGKFDETLVVLMHDKPTTAKYLTELLDYLAEQGYHMERIDASIPSMHFNCYDRCHPLKT</sequence>
<accession>A0ABV9GL89</accession>
<dbReference type="Gene3D" id="3.20.20.370">
    <property type="entry name" value="Glycoside hydrolase/deacetylase"/>
    <property type="match status" value="1"/>
</dbReference>
<keyword evidence="5" id="KW-1185">Reference proteome</keyword>
<reference evidence="5" key="1">
    <citation type="journal article" date="2019" name="Int. J. Syst. Evol. Microbiol.">
        <title>The Global Catalogue of Microorganisms (GCM) 10K type strain sequencing project: providing services to taxonomists for standard genome sequencing and annotation.</title>
        <authorList>
            <consortium name="The Broad Institute Genomics Platform"/>
            <consortium name="The Broad Institute Genome Sequencing Center for Infectious Disease"/>
            <person name="Wu L."/>
            <person name="Ma J."/>
        </authorList>
    </citation>
    <scope>NUCLEOTIDE SEQUENCE [LARGE SCALE GENOMIC DNA]</scope>
    <source>
        <strain evidence="5">CGMCC 1.16306</strain>
    </source>
</reference>
<evidence type="ECO:0000259" key="3">
    <source>
        <dbReference type="PROSITE" id="PS51677"/>
    </source>
</evidence>
<dbReference type="RefSeq" id="WP_376846024.1">
    <property type="nucleotide sequence ID" value="NZ_JBHSFW010000004.1"/>
</dbReference>
<dbReference type="PROSITE" id="PS51677">
    <property type="entry name" value="NODB"/>
    <property type="match status" value="1"/>
</dbReference>
<feature type="region of interest" description="Disordered" evidence="1">
    <location>
        <begin position="53"/>
        <end position="79"/>
    </location>
</feature>
<dbReference type="GO" id="GO:0016787">
    <property type="term" value="F:hydrolase activity"/>
    <property type="evidence" value="ECO:0007669"/>
    <property type="project" value="UniProtKB-KW"/>
</dbReference>
<keyword evidence="2" id="KW-0812">Transmembrane</keyword>
<dbReference type="CDD" id="cd10944">
    <property type="entry name" value="CE4_SmPgdA_like"/>
    <property type="match status" value="1"/>
</dbReference>
<dbReference type="EC" id="3.-.-.-" evidence="4"/>
<dbReference type="PANTHER" id="PTHR10587:SF125">
    <property type="entry name" value="POLYSACCHARIDE DEACETYLASE YHEN-RELATED"/>
    <property type="match status" value="1"/>
</dbReference>
<evidence type="ECO:0000256" key="1">
    <source>
        <dbReference type="SAM" id="MobiDB-lite"/>
    </source>
</evidence>
<dbReference type="Pfam" id="PF01522">
    <property type="entry name" value="Polysacc_deac_1"/>
    <property type="match status" value="1"/>
</dbReference>
<proteinExistence type="predicted"/>
<evidence type="ECO:0000313" key="4">
    <source>
        <dbReference type="EMBL" id="MFC4618923.1"/>
    </source>
</evidence>
<dbReference type="EMBL" id="JBHSFW010000004">
    <property type="protein sequence ID" value="MFC4618923.1"/>
    <property type="molecule type" value="Genomic_DNA"/>
</dbReference>
<gene>
    <name evidence="4" type="ORF">ACFO4N_09300</name>
</gene>
<feature type="domain" description="NodB homology" evidence="3">
    <location>
        <begin position="85"/>
        <end position="269"/>
    </location>
</feature>
<dbReference type="InterPro" id="IPR011330">
    <property type="entry name" value="Glyco_hydro/deAcase_b/a-brl"/>
</dbReference>
<dbReference type="PANTHER" id="PTHR10587">
    <property type="entry name" value="GLYCOSYL TRANSFERASE-RELATED"/>
    <property type="match status" value="1"/>
</dbReference>
<dbReference type="InterPro" id="IPR002509">
    <property type="entry name" value="NODB_dom"/>
</dbReference>
<organism evidence="4 5">
    <name type="scientific">Camelliibacillus cellulosilyticus</name>
    <dbReference type="NCBI Taxonomy" id="2174486"/>
    <lineage>
        <taxon>Bacteria</taxon>
        <taxon>Bacillati</taxon>
        <taxon>Bacillota</taxon>
        <taxon>Bacilli</taxon>
        <taxon>Bacillales</taxon>
        <taxon>Sporolactobacillaceae</taxon>
        <taxon>Camelliibacillus</taxon>
    </lineage>
</organism>
<keyword evidence="2" id="KW-1133">Transmembrane helix</keyword>
<keyword evidence="4" id="KW-0378">Hydrolase</keyword>
<dbReference type="Proteomes" id="UP001596022">
    <property type="component" value="Unassembled WGS sequence"/>
</dbReference>
<protein>
    <submittedName>
        <fullName evidence="4">Polysaccharide deacetylase family protein</fullName>
        <ecNumber evidence="4">3.-.-.-</ecNumber>
    </submittedName>
</protein>
<comment type="caution">
    <text evidence="4">The sequence shown here is derived from an EMBL/GenBank/DDBJ whole genome shotgun (WGS) entry which is preliminary data.</text>
</comment>
<name>A0ABV9GL89_9BACL</name>
<dbReference type="SUPFAM" id="SSF88713">
    <property type="entry name" value="Glycoside hydrolase/deacetylase"/>
    <property type="match status" value="1"/>
</dbReference>
<feature type="transmembrane region" description="Helical" evidence="2">
    <location>
        <begin position="16"/>
        <end position="37"/>
    </location>
</feature>
<keyword evidence="2" id="KW-0472">Membrane</keyword>
<dbReference type="InterPro" id="IPR050248">
    <property type="entry name" value="Polysacc_deacetylase_ArnD"/>
</dbReference>
<evidence type="ECO:0000313" key="5">
    <source>
        <dbReference type="Proteomes" id="UP001596022"/>
    </source>
</evidence>